<dbReference type="EMBL" id="UINC01011038">
    <property type="protein sequence ID" value="SVA48872.1"/>
    <property type="molecule type" value="Genomic_DNA"/>
</dbReference>
<sequence>MPKTDTVAGIGTAGAIAKVLSAEVVEALAIDTADAKARLNEAKEAFANAEAAWLETGNDEYRIGDGRKLTVVRGATRNIDPIVLKELVGRGVWARITERAVVNSLFDAEITGGRIDEGEVAEAISHKDRKPSVRVVG</sequence>
<feature type="coiled-coil region" evidence="1">
    <location>
        <begin position="25"/>
        <end position="52"/>
    </location>
</feature>
<proteinExistence type="predicted"/>
<evidence type="ECO:0000256" key="1">
    <source>
        <dbReference type="SAM" id="Coils"/>
    </source>
</evidence>
<accession>A0A381W8R7</accession>
<gene>
    <name evidence="2" type="ORF">METZ01_LOCUS101726</name>
</gene>
<reference evidence="2" key="1">
    <citation type="submission" date="2018-05" db="EMBL/GenBank/DDBJ databases">
        <authorList>
            <person name="Lanie J.A."/>
            <person name="Ng W.-L."/>
            <person name="Kazmierczak K.M."/>
            <person name="Andrzejewski T.M."/>
            <person name="Davidsen T.M."/>
            <person name="Wayne K.J."/>
            <person name="Tettelin H."/>
            <person name="Glass J.I."/>
            <person name="Rusch D."/>
            <person name="Podicherti R."/>
            <person name="Tsui H.-C.T."/>
            <person name="Winkler M.E."/>
        </authorList>
    </citation>
    <scope>NUCLEOTIDE SEQUENCE</scope>
</reference>
<keyword evidence="1" id="KW-0175">Coiled coil</keyword>
<organism evidence="2">
    <name type="scientific">marine metagenome</name>
    <dbReference type="NCBI Taxonomy" id="408172"/>
    <lineage>
        <taxon>unclassified sequences</taxon>
        <taxon>metagenomes</taxon>
        <taxon>ecological metagenomes</taxon>
    </lineage>
</organism>
<evidence type="ECO:0000313" key="2">
    <source>
        <dbReference type="EMBL" id="SVA48872.1"/>
    </source>
</evidence>
<dbReference type="AlphaFoldDB" id="A0A381W8R7"/>
<protein>
    <submittedName>
        <fullName evidence="2">Uncharacterized protein</fullName>
    </submittedName>
</protein>
<name>A0A381W8R7_9ZZZZ</name>